<evidence type="ECO:0000256" key="6">
    <source>
        <dbReference type="SAM" id="Phobius"/>
    </source>
</evidence>
<feature type="transmembrane region" description="Helical" evidence="6">
    <location>
        <begin position="69"/>
        <end position="85"/>
    </location>
</feature>
<comment type="caution">
    <text evidence="8">The sequence shown here is derived from an EMBL/GenBank/DDBJ whole genome shotgun (WGS) entry which is preliminary data.</text>
</comment>
<evidence type="ECO:0000313" key="8">
    <source>
        <dbReference type="EMBL" id="NYJ37916.1"/>
    </source>
</evidence>
<dbReference type="InterPro" id="IPR018076">
    <property type="entry name" value="T2SS_GspF_dom"/>
</dbReference>
<keyword evidence="9" id="KW-1185">Reference proteome</keyword>
<protein>
    <submittedName>
        <fullName evidence="8">Flp pilus assembly protein TadB</fullName>
    </submittedName>
</protein>
<sequence>MTAVLLVAMCGAFTGAGVWLALVSLFPPRDGARPARLRAALLGRHRPVRLAASVGAGALVLFITGWPVAGVLLAAGTWWAPVLLGPDRHHERQVAGIEAVAAWTEMLRDLMAGAAGLHQAIAATIPIAPEPVRDDVVRLTDALRQGTPPQTALRRFADDVDNPTADLVAAALTSATSRHATDLGVLLGSLAEAAREQAAMLVRAAAGRARVRTSTRIIIAVTLGMAVAMLLFSPDYLDPFDGVFGQSVLAVIGALWAAALAWLVRLSRPKLGPRVLSADAPRQTEVAA</sequence>
<dbReference type="PANTHER" id="PTHR35007:SF3">
    <property type="entry name" value="POSSIBLE CONSERVED ALANINE RICH MEMBRANE PROTEIN"/>
    <property type="match status" value="1"/>
</dbReference>
<evidence type="ECO:0000256" key="1">
    <source>
        <dbReference type="ARBA" id="ARBA00004651"/>
    </source>
</evidence>
<dbReference type="Proteomes" id="UP000572051">
    <property type="component" value="Unassembled WGS sequence"/>
</dbReference>
<dbReference type="AlphaFoldDB" id="A0A7Z0ETC6"/>
<evidence type="ECO:0000256" key="2">
    <source>
        <dbReference type="ARBA" id="ARBA00022475"/>
    </source>
</evidence>
<dbReference type="Pfam" id="PF00482">
    <property type="entry name" value="T2SSF"/>
    <property type="match status" value="1"/>
</dbReference>
<proteinExistence type="predicted"/>
<keyword evidence="4 6" id="KW-1133">Transmembrane helix</keyword>
<evidence type="ECO:0000256" key="5">
    <source>
        <dbReference type="ARBA" id="ARBA00023136"/>
    </source>
</evidence>
<keyword evidence="5 6" id="KW-0472">Membrane</keyword>
<feature type="transmembrane region" description="Helical" evidence="6">
    <location>
        <begin position="217"/>
        <end position="237"/>
    </location>
</feature>
<feature type="domain" description="Type II secretion system protein GspF" evidence="7">
    <location>
        <begin position="104"/>
        <end position="230"/>
    </location>
</feature>
<gene>
    <name evidence="8" type="ORF">HNR10_005797</name>
</gene>
<accession>A0A7Z0ETC6</accession>
<organism evidence="8 9">
    <name type="scientific">Nocardiopsis aegyptia</name>
    <dbReference type="NCBI Taxonomy" id="220378"/>
    <lineage>
        <taxon>Bacteria</taxon>
        <taxon>Bacillati</taxon>
        <taxon>Actinomycetota</taxon>
        <taxon>Actinomycetes</taxon>
        <taxon>Streptosporangiales</taxon>
        <taxon>Nocardiopsidaceae</taxon>
        <taxon>Nocardiopsis</taxon>
    </lineage>
</organism>
<name>A0A7Z0ETC6_9ACTN</name>
<evidence type="ECO:0000256" key="4">
    <source>
        <dbReference type="ARBA" id="ARBA00022989"/>
    </source>
</evidence>
<evidence type="ECO:0000259" key="7">
    <source>
        <dbReference type="Pfam" id="PF00482"/>
    </source>
</evidence>
<dbReference type="PANTHER" id="PTHR35007">
    <property type="entry name" value="INTEGRAL MEMBRANE PROTEIN-RELATED"/>
    <property type="match status" value="1"/>
</dbReference>
<keyword evidence="3 6" id="KW-0812">Transmembrane</keyword>
<feature type="transmembrane region" description="Helical" evidence="6">
    <location>
        <begin position="6"/>
        <end position="26"/>
    </location>
</feature>
<evidence type="ECO:0000313" key="9">
    <source>
        <dbReference type="Proteomes" id="UP000572051"/>
    </source>
</evidence>
<feature type="transmembrane region" description="Helical" evidence="6">
    <location>
        <begin position="243"/>
        <end position="264"/>
    </location>
</feature>
<reference evidence="8 9" key="1">
    <citation type="submission" date="2020-07" db="EMBL/GenBank/DDBJ databases">
        <title>Sequencing the genomes of 1000 actinobacteria strains.</title>
        <authorList>
            <person name="Klenk H.-P."/>
        </authorList>
    </citation>
    <scope>NUCLEOTIDE SEQUENCE [LARGE SCALE GENOMIC DNA]</scope>
    <source>
        <strain evidence="8 9">DSM 44442</strain>
    </source>
</reference>
<dbReference type="GO" id="GO:0005886">
    <property type="term" value="C:plasma membrane"/>
    <property type="evidence" value="ECO:0007669"/>
    <property type="project" value="UniProtKB-SubCell"/>
</dbReference>
<dbReference type="EMBL" id="JACCFS010000001">
    <property type="protein sequence ID" value="NYJ37916.1"/>
    <property type="molecule type" value="Genomic_DNA"/>
</dbReference>
<evidence type="ECO:0000256" key="3">
    <source>
        <dbReference type="ARBA" id="ARBA00022692"/>
    </source>
</evidence>
<keyword evidence="2" id="KW-1003">Cell membrane</keyword>
<comment type="subcellular location">
    <subcellularLocation>
        <location evidence="1">Cell membrane</location>
        <topology evidence="1">Multi-pass membrane protein</topology>
    </subcellularLocation>
</comment>